<feature type="region of interest" description="Disordered" evidence="3">
    <location>
        <begin position="258"/>
        <end position="291"/>
    </location>
</feature>
<keyword evidence="2" id="KW-0833">Ubl conjugation pathway</keyword>
<feature type="compositionally biased region" description="Polar residues" evidence="3">
    <location>
        <begin position="215"/>
        <end position="233"/>
    </location>
</feature>
<accession>A0ABP0ZR75</accession>
<comment type="similarity">
    <text evidence="1">Belongs to the UFD1 family.</text>
</comment>
<gene>
    <name evidence="6" type="ORF">LODBEIA_P44120</name>
</gene>
<feature type="compositionally biased region" description="Basic and acidic residues" evidence="3">
    <location>
        <begin position="271"/>
        <end position="282"/>
    </location>
</feature>
<evidence type="ECO:0000256" key="3">
    <source>
        <dbReference type="SAM" id="MobiDB-lite"/>
    </source>
</evidence>
<evidence type="ECO:0000259" key="4">
    <source>
        <dbReference type="Pfam" id="PF03152"/>
    </source>
</evidence>
<dbReference type="Gene3D" id="3.10.330.10">
    <property type="match status" value="1"/>
</dbReference>
<evidence type="ECO:0000259" key="5">
    <source>
        <dbReference type="Pfam" id="PF24842"/>
    </source>
</evidence>
<dbReference type="Pfam" id="PF03152">
    <property type="entry name" value="UFD1_N1"/>
    <property type="match status" value="1"/>
</dbReference>
<evidence type="ECO:0000256" key="1">
    <source>
        <dbReference type="ARBA" id="ARBA00006043"/>
    </source>
</evidence>
<dbReference type="EMBL" id="OZ022409">
    <property type="protein sequence ID" value="CAK9440312.1"/>
    <property type="molecule type" value="Genomic_DNA"/>
</dbReference>
<reference evidence="6 7" key="1">
    <citation type="submission" date="2024-03" db="EMBL/GenBank/DDBJ databases">
        <authorList>
            <person name="Brejova B."/>
        </authorList>
    </citation>
    <scope>NUCLEOTIDE SEQUENCE [LARGE SCALE GENOMIC DNA]</scope>
    <source>
        <strain evidence="6 7">CBS 14171</strain>
    </source>
</reference>
<keyword evidence="7" id="KW-1185">Reference proteome</keyword>
<proteinExistence type="inferred from homology"/>
<dbReference type="PANTHER" id="PTHR12555:SF13">
    <property type="entry name" value="UBIQUITIN RECOGNITION FACTOR IN ER-ASSOCIATED DEGRADATION PROTEIN 1"/>
    <property type="match status" value="1"/>
</dbReference>
<evidence type="ECO:0000256" key="2">
    <source>
        <dbReference type="ARBA" id="ARBA00022786"/>
    </source>
</evidence>
<feature type="region of interest" description="Disordered" evidence="3">
    <location>
        <begin position="212"/>
        <end position="236"/>
    </location>
</feature>
<dbReference type="PANTHER" id="PTHR12555">
    <property type="entry name" value="UBIQUITIN FUSION DEGRADATON PROTEIN 1"/>
    <property type="match status" value="1"/>
</dbReference>
<organism evidence="6 7">
    <name type="scientific">Lodderomyces beijingensis</name>
    <dbReference type="NCBI Taxonomy" id="1775926"/>
    <lineage>
        <taxon>Eukaryota</taxon>
        <taxon>Fungi</taxon>
        <taxon>Dikarya</taxon>
        <taxon>Ascomycota</taxon>
        <taxon>Saccharomycotina</taxon>
        <taxon>Pichiomycetes</taxon>
        <taxon>Debaryomycetaceae</taxon>
        <taxon>Candida/Lodderomyces clade</taxon>
        <taxon>Lodderomyces</taxon>
    </lineage>
</organism>
<dbReference type="Pfam" id="PF24842">
    <property type="entry name" value="UFD1_N2"/>
    <property type="match status" value="1"/>
</dbReference>
<dbReference type="InterPro" id="IPR055417">
    <property type="entry name" value="UFD1_N1"/>
</dbReference>
<feature type="domain" description="Ubiquitin fusion degradation protein UFD1 N-terminal subdomain 2" evidence="5">
    <location>
        <begin position="127"/>
        <end position="204"/>
    </location>
</feature>
<dbReference type="InterPro" id="IPR004854">
    <property type="entry name" value="Ufd1-like"/>
</dbReference>
<evidence type="ECO:0008006" key="8">
    <source>
        <dbReference type="Google" id="ProtNLM"/>
    </source>
</evidence>
<name>A0ABP0ZR75_9ASCO</name>
<protein>
    <recommendedName>
        <fullName evidence="8">Ubiquitin fusion degradation protein 1</fullName>
    </recommendedName>
</protein>
<sequence length="367" mass="40830">MFSNFGSAMFGGGAMPGFGMAVSNNFEEYFRCYPISMMPDLIRKDDANFGGKIFLPPSALHKLTMLHIRYPMLFEIKNEQKDVTTHSGVLEFVAEEGRCYIPQWMMNTLELQPGSLVRINNCDLPLGSFVKIEPQSVDFLDISDPKAVLENVLRKFSTLTVNDIIEVNYNDSTYGIKVLEVKPDSSYHGICVVETDLETDFAPPVGYVEPEYTPKSMTPSERNSKPINPSSVNRGAGAATMAQSINYASMVKDAMNGESRFGGAGNKLSGKKVEEQPKRSIQIDELDPDAPAVPLTLPDNQLFFGFPVTLPTQEEIEEDAKDQQKQKEQAFSGSGQSLRQSKKRKDKSINHPSLKNHERSPDVIEID</sequence>
<dbReference type="GeneID" id="92209608"/>
<dbReference type="InterPro" id="IPR042299">
    <property type="entry name" value="Ufd1-like_Nn"/>
</dbReference>
<feature type="domain" description="Ubiquitin fusion degradation protein UFD1 N-terminal subdomain 1" evidence="4">
    <location>
        <begin position="26"/>
        <end position="125"/>
    </location>
</feature>
<dbReference type="Proteomes" id="UP001497383">
    <property type="component" value="Chromosome 5"/>
</dbReference>
<dbReference type="InterPro" id="IPR055418">
    <property type="entry name" value="UFD1_N2"/>
</dbReference>
<evidence type="ECO:0000313" key="7">
    <source>
        <dbReference type="Proteomes" id="UP001497383"/>
    </source>
</evidence>
<feature type="compositionally biased region" description="Basic and acidic residues" evidence="3">
    <location>
        <begin position="355"/>
        <end position="367"/>
    </location>
</feature>
<feature type="region of interest" description="Disordered" evidence="3">
    <location>
        <begin position="316"/>
        <end position="367"/>
    </location>
</feature>
<dbReference type="RefSeq" id="XP_066831350.1">
    <property type="nucleotide sequence ID" value="XM_066974631.1"/>
</dbReference>
<evidence type="ECO:0000313" key="6">
    <source>
        <dbReference type="EMBL" id="CAK9440312.1"/>
    </source>
</evidence>
<dbReference type="Gene3D" id="2.40.40.50">
    <property type="entry name" value="Ubiquitin fusion degradation protein UFD1, N-terminal domain"/>
    <property type="match status" value="1"/>
</dbReference>